<evidence type="ECO:0000256" key="6">
    <source>
        <dbReference type="ARBA" id="ARBA00022989"/>
    </source>
</evidence>
<reference evidence="10 15" key="3">
    <citation type="submission" date="2017-04" db="EMBL/GenBank/DDBJ databases">
        <title>Complete genome sequence of Lactobacillus salivarius ZLS006, a probiotic strain isolated from healthy piglet.</title>
        <authorList>
            <person name="Zhang D."/>
        </authorList>
    </citation>
    <scope>NUCLEOTIDE SEQUENCE [LARGE SCALE GENOMIC DNA]</scope>
    <source>
        <strain evidence="10 15">ZLS006</strain>
    </source>
</reference>
<dbReference type="AlphaFoldDB" id="A0A089QFW7"/>
<keyword evidence="5" id="KW-0133">Cell shape</keyword>
<dbReference type="EMBL" id="CP007646">
    <property type="protein sequence ID" value="AIR10728.1"/>
    <property type="molecule type" value="Genomic_DNA"/>
</dbReference>
<dbReference type="GO" id="GO:0008360">
    <property type="term" value="P:regulation of cell shape"/>
    <property type="evidence" value="ECO:0007669"/>
    <property type="project" value="UniProtKB-KW"/>
</dbReference>
<organism evidence="9 13">
    <name type="scientific">Ligilactobacillus salivarius</name>
    <dbReference type="NCBI Taxonomy" id="1624"/>
    <lineage>
        <taxon>Bacteria</taxon>
        <taxon>Bacillati</taxon>
        <taxon>Bacillota</taxon>
        <taxon>Bacilli</taxon>
        <taxon>Lactobacillales</taxon>
        <taxon>Lactobacillaceae</taxon>
        <taxon>Ligilactobacillus</taxon>
    </lineage>
</organism>
<proteinExistence type="inferred from homology"/>
<keyword evidence="4 8" id="KW-0812">Transmembrane</keyword>
<dbReference type="EMBL" id="NBEY01000044">
    <property type="protein sequence ID" value="OQR25229.1"/>
    <property type="molecule type" value="Genomic_DNA"/>
</dbReference>
<evidence type="ECO:0000256" key="5">
    <source>
        <dbReference type="ARBA" id="ARBA00022960"/>
    </source>
</evidence>
<gene>
    <name evidence="9" type="primary">mreD</name>
    <name evidence="11" type="ORF">B6U37_05700</name>
    <name evidence="10" type="ORF">B7R82_03790</name>
    <name evidence="12" type="ORF">DBP89_02905</name>
    <name evidence="9" type="ORF">LSJ_1054c</name>
</gene>
<dbReference type="KEGG" id="lsj:LSJ_1054c"/>
<evidence type="ECO:0000256" key="4">
    <source>
        <dbReference type="ARBA" id="ARBA00022692"/>
    </source>
</evidence>
<evidence type="ECO:0000313" key="12">
    <source>
        <dbReference type="EMBL" id="PTR97399.1"/>
    </source>
</evidence>
<name>A0A089QFW7_9LACO</name>
<evidence type="ECO:0000313" key="9">
    <source>
        <dbReference type="EMBL" id="AIR10728.1"/>
    </source>
</evidence>
<accession>A0A089QFW7</accession>
<feature type="transmembrane region" description="Helical" evidence="8">
    <location>
        <begin position="104"/>
        <end position="125"/>
    </location>
</feature>
<dbReference type="EMBL" id="CP020858">
    <property type="protein sequence ID" value="ARU19158.1"/>
    <property type="molecule type" value="Genomic_DNA"/>
</dbReference>
<protein>
    <submittedName>
        <fullName evidence="9 10">Rod shape-determining protein</fullName>
    </submittedName>
</protein>
<feature type="transmembrane region" description="Helical" evidence="8">
    <location>
        <begin position="148"/>
        <end position="166"/>
    </location>
</feature>
<feature type="transmembrane region" description="Helical" evidence="8">
    <location>
        <begin position="6"/>
        <end position="24"/>
    </location>
</feature>
<dbReference type="InterPro" id="IPR007227">
    <property type="entry name" value="Cell_shape_determining_MreD"/>
</dbReference>
<dbReference type="GO" id="GO:0005886">
    <property type="term" value="C:plasma membrane"/>
    <property type="evidence" value="ECO:0007669"/>
    <property type="project" value="UniProtKB-SubCell"/>
</dbReference>
<dbReference type="Proteomes" id="UP000244552">
    <property type="component" value="Unassembled WGS sequence"/>
</dbReference>
<dbReference type="Pfam" id="PF04093">
    <property type="entry name" value="MreD"/>
    <property type="match status" value="1"/>
</dbReference>
<evidence type="ECO:0000313" key="14">
    <source>
        <dbReference type="Proteomes" id="UP000192353"/>
    </source>
</evidence>
<dbReference type="RefSeq" id="WP_003700469.1">
    <property type="nucleotide sequence ID" value="NZ_CAKMBQ010000001.1"/>
</dbReference>
<comment type="similarity">
    <text evidence="2">Belongs to the MreD family.</text>
</comment>
<dbReference type="Proteomes" id="UP000195378">
    <property type="component" value="Chromosome"/>
</dbReference>
<reference evidence="12 16" key="4">
    <citation type="journal article" date="2018" name="Genome Announc.">
        <title>Fifty-Six Draft Genome Sequences of 10 Lactobacillus Species from 22 Commercial Dietary Supplements.</title>
        <authorList>
            <person name="Gangiredla J."/>
            <person name="Barnaba T.J."/>
            <person name="Mammel M.K."/>
            <person name="Lacher D.W."/>
            <person name="Elkins C.A."/>
            <person name="Lampel K.A."/>
            <person name="Whitehouse C.A."/>
            <person name="Tartera C."/>
        </authorList>
    </citation>
    <scope>NUCLEOTIDE SEQUENCE [LARGE SCALE GENOMIC DNA]</scope>
    <source>
        <strain evidence="12 16">DS11_12</strain>
    </source>
</reference>
<reference evidence="11 14" key="2">
    <citation type="submission" date="2017-03" db="EMBL/GenBank/DDBJ databases">
        <title>Phylogenomics and comparative genomics of Lactobacillus salivarius, a mammalian gut commensal.</title>
        <authorList>
            <person name="Harris H.M."/>
        </authorList>
    </citation>
    <scope>NUCLEOTIDE SEQUENCE [LARGE SCALE GENOMIC DNA]</scope>
    <source>
        <strain evidence="11 14">AH4231</strain>
    </source>
</reference>
<evidence type="ECO:0000256" key="7">
    <source>
        <dbReference type="ARBA" id="ARBA00023136"/>
    </source>
</evidence>
<keyword evidence="3" id="KW-1003">Cell membrane</keyword>
<evidence type="ECO:0000256" key="8">
    <source>
        <dbReference type="SAM" id="Phobius"/>
    </source>
</evidence>
<dbReference type="NCBIfam" id="TIGR03426">
    <property type="entry name" value="shape_MreD"/>
    <property type="match status" value="1"/>
</dbReference>
<evidence type="ECO:0000256" key="3">
    <source>
        <dbReference type="ARBA" id="ARBA00022475"/>
    </source>
</evidence>
<dbReference type="Proteomes" id="UP000192353">
    <property type="component" value="Unassembled WGS sequence"/>
</dbReference>
<dbReference type="EMBL" id="QAGV01000002">
    <property type="protein sequence ID" value="PTR97399.1"/>
    <property type="molecule type" value="Genomic_DNA"/>
</dbReference>
<evidence type="ECO:0000313" key="16">
    <source>
        <dbReference type="Proteomes" id="UP000244552"/>
    </source>
</evidence>
<dbReference type="Proteomes" id="UP000029488">
    <property type="component" value="Chromosome"/>
</dbReference>
<evidence type="ECO:0000313" key="13">
    <source>
        <dbReference type="Proteomes" id="UP000029488"/>
    </source>
</evidence>
<evidence type="ECO:0000256" key="1">
    <source>
        <dbReference type="ARBA" id="ARBA00004651"/>
    </source>
</evidence>
<keyword evidence="6 8" id="KW-1133">Transmembrane helix</keyword>
<comment type="subcellular location">
    <subcellularLocation>
        <location evidence="1">Cell membrane</location>
        <topology evidence="1">Multi-pass membrane protein</topology>
    </subcellularLocation>
</comment>
<evidence type="ECO:0000313" key="11">
    <source>
        <dbReference type="EMBL" id="OQR25229.1"/>
    </source>
</evidence>
<keyword evidence="7 8" id="KW-0472">Membrane</keyword>
<sequence length="170" mass="19874">MRTEKMNYYFPIGLFLAMFLDGGLTQVFAKQMFTNTMAMESRLVLLFIVMAVCYGNVEHLVMWSAIVGLFYDMFYTGILGVFTMILPLMVYVTKYMFQFFTRSFIVVLLIYLIDITIVTFLFFWANSLVDFTNATITDLIGRTLGPTLIYNLAWFVVLFLPLEHFFETNY</sequence>
<reference evidence="9 13" key="1">
    <citation type="journal article" date="2014" name="BMC Genomics">
        <title>Unusual genome complexity in Lactobacillus salivarius JCM1046.</title>
        <authorList>
            <person name="Raftis E.J."/>
            <person name="Forde B.M."/>
            <person name="Claesson M.J."/>
            <person name="O'Toole P.W."/>
        </authorList>
    </citation>
    <scope>NUCLEOTIDE SEQUENCE [LARGE SCALE GENOMIC DNA]</scope>
    <source>
        <strain evidence="9 13">JCM1046</strain>
    </source>
</reference>
<evidence type="ECO:0000313" key="10">
    <source>
        <dbReference type="EMBL" id="ARU19158.1"/>
    </source>
</evidence>
<evidence type="ECO:0000256" key="2">
    <source>
        <dbReference type="ARBA" id="ARBA00007776"/>
    </source>
</evidence>
<evidence type="ECO:0000313" key="15">
    <source>
        <dbReference type="Proteomes" id="UP000195378"/>
    </source>
</evidence>